<comment type="caution">
    <text evidence="2">The sequence shown here is derived from an EMBL/GenBank/DDBJ whole genome shotgun (WGS) entry which is preliminary data.</text>
</comment>
<accession>A0A1S9JKZ8</accession>
<evidence type="ECO:0000313" key="1">
    <source>
        <dbReference type="EMBL" id="EGE3747314.1"/>
    </source>
</evidence>
<evidence type="ECO:0000313" key="2">
    <source>
        <dbReference type="EMBL" id="OOO83552.1"/>
    </source>
</evidence>
<proteinExistence type="predicted"/>
<sequence length="76" mass="8810">MHNKTTPDAAEEAMQILIRALVDVTHMVEIMERKSQSEHDKRKLKTIKIIAKNSLIKVTDILNEDIKRIREKICDA</sequence>
<dbReference type="Proteomes" id="UP000864586">
    <property type="component" value="Unassembled WGS sequence"/>
</dbReference>
<dbReference type="RefSeq" id="WP_000551676.1">
    <property type="nucleotide sequence ID" value="NZ_MSJS02000018.1"/>
</dbReference>
<reference evidence="1" key="2">
    <citation type="submission" date="2018-05" db="EMBL/GenBank/DDBJ databases">
        <authorList>
            <person name="Ashton P.M."/>
            <person name="Dallman T."/>
            <person name="Nair S."/>
            <person name="De Pinna E."/>
            <person name="Peters T."/>
            <person name="Grant K."/>
        </authorList>
    </citation>
    <scope>NUCLEOTIDE SEQUENCE</scope>
    <source>
        <strain evidence="1">287711</strain>
    </source>
</reference>
<reference evidence="2" key="1">
    <citation type="submission" date="2017-02" db="EMBL/GenBank/DDBJ databases">
        <title>Shigella draft genomes.</title>
        <authorList>
            <person name="Weis A.M."/>
            <person name="Weimer B.C."/>
            <person name="Gilpin B."/>
        </authorList>
    </citation>
    <scope>NUCLEOTIDE SEQUENCE [LARGE SCALE GENOMIC DNA]</scope>
    <source>
        <strain evidence="2">BCW_4868</strain>
    </source>
</reference>
<gene>
    <name evidence="2" type="ORF">AJR17_005450</name>
    <name evidence="1" type="ORF">DLV22_22135</name>
</gene>
<dbReference type="EMBL" id="MSJS02000018">
    <property type="protein sequence ID" value="OOO83552.1"/>
    <property type="molecule type" value="Genomic_DNA"/>
</dbReference>
<dbReference type="EMBL" id="AAVUMO010000094">
    <property type="protein sequence ID" value="EGE3747314.1"/>
    <property type="molecule type" value="Genomic_DNA"/>
</dbReference>
<dbReference type="Proteomes" id="UP000868349">
    <property type="component" value="Unassembled WGS sequence"/>
</dbReference>
<organism evidence="2">
    <name type="scientific">Shigella boydii</name>
    <dbReference type="NCBI Taxonomy" id="621"/>
    <lineage>
        <taxon>Bacteria</taxon>
        <taxon>Pseudomonadati</taxon>
        <taxon>Pseudomonadota</taxon>
        <taxon>Gammaproteobacteria</taxon>
        <taxon>Enterobacterales</taxon>
        <taxon>Enterobacteriaceae</taxon>
        <taxon>Shigella</taxon>
    </lineage>
</organism>
<protein>
    <submittedName>
        <fullName evidence="2">Uncharacterized protein</fullName>
    </submittedName>
</protein>
<dbReference type="AlphaFoldDB" id="A0A1S9JKZ8"/>
<name>A0A1S9JKZ8_SHIBO</name>